<evidence type="ECO:0000256" key="1">
    <source>
        <dbReference type="SAM" id="SignalP"/>
    </source>
</evidence>
<proteinExistence type="predicted"/>
<dbReference type="EMBL" id="JAAIKC010000007">
    <property type="protein sequence ID" value="NEW07891.1"/>
    <property type="molecule type" value="Genomic_DNA"/>
</dbReference>
<feature type="chain" id="PRO_5026114830" evidence="1">
    <location>
        <begin position="25"/>
        <end position="241"/>
    </location>
</feature>
<dbReference type="AlphaFoldDB" id="A0A6G4A239"/>
<evidence type="ECO:0000313" key="2">
    <source>
        <dbReference type="EMBL" id="NEW07891.1"/>
    </source>
</evidence>
<comment type="caution">
    <text evidence="2">The sequence shown here is derived from an EMBL/GenBank/DDBJ whole genome shotgun (WGS) entry which is preliminary data.</text>
</comment>
<feature type="signal peptide" evidence="1">
    <location>
        <begin position="1"/>
        <end position="24"/>
    </location>
</feature>
<dbReference type="PROSITE" id="PS51257">
    <property type="entry name" value="PROKAR_LIPOPROTEIN"/>
    <property type="match status" value="1"/>
</dbReference>
<accession>A0A6G4A239</accession>
<organism evidence="2">
    <name type="scientific">Paenibacillus sp. SYP-B3998</name>
    <dbReference type="NCBI Taxonomy" id="2678564"/>
    <lineage>
        <taxon>Bacteria</taxon>
        <taxon>Bacillati</taxon>
        <taxon>Bacillota</taxon>
        <taxon>Bacilli</taxon>
        <taxon>Bacillales</taxon>
        <taxon>Paenibacillaceae</taxon>
        <taxon>Paenibacillus</taxon>
    </lineage>
</organism>
<sequence>MKTFKLTAFCAIFMLLTVACTSKSTPTSNDAGAGAAKQLELPSTNVTKLIIDNTNGRIEIVGKKDTDKIQADLRLNGGDAKDAKLNLTAGKDGVATLEAAFGGKFLSTGSTSVDVKLTLPEKIPVEIKKTHRDGDINISQLASGVSIENVNGQITLSSIGGLIGITNRDGDINIQNAGADVIIENVNGDIKVANVAGSANIQVGDGTLDIDKVNKDVAILQTGSGQVTVGAVKGKVTRGKK</sequence>
<reference evidence="2" key="1">
    <citation type="submission" date="2020-02" db="EMBL/GenBank/DDBJ databases">
        <authorList>
            <person name="Shen X.-R."/>
            <person name="Zhang Y.-X."/>
        </authorList>
    </citation>
    <scope>NUCLEOTIDE SEQUENCE</scope>
    <source>
        <strain evidence="2">SYP-B3998</strain>
    </source>
</reference>
<dbReference type="RefSeq" id="WP_163949727.1">
    <property type="nucleotide sequence ID" value="NZ_JAAIKC010000007.1"/>
</dbReference>
<protein>
    <submittedName>
        <fullName evidence="2">DUF4097 domain-containing protein</fullName>
    </submittedName>
</protein>
<name>A0A6G4A239_9BACL</name>
<keyword evidence="1" id="KW-0732">Signal</keyword>
<gene>
    <name evidence="2" type="ORF">GK047_17980</name>
</gene>